<dbReference type="GO" id="GO:0015031">
    <property type="term" value="P:protein transport"/>
    <property type="evidence" value="ECO:0007669"/>
    <property type="project" value="UniProtKB-KW"/>
</dbReference>
<dbReference type="GO" id="GO:0030134">
    <property type="term" value="C:COPII-coated ER to Golgi transport vesicle"/>
    <property type="evidence" value="ECO:0007669"/>
    <property type="project" value="TreeGrafter"/>
</dbReference>
<keyword evidence="8 9" id="KW-0472">Membrane</keyword>
<dbReference type="EMBL" id="CAACVR010000003">
    <property type="protein sequence ID" value="VEU20319.1"/>
    <property type="molecule type" value="Genomic_DNA"/>
</dbReference>
<keyword evidence="7 9" id="KW-0333">Golgi apparatus</keyword>
<keyword evidence="6 9" id="KW-1133">Transmembrane helix</keyword>
<keyword evidence="5 9" id="KW-0653">Protein transport</keyword>
<evidence type="ECO:0000256" key="4">
    <source>
        <dbReference type="ARBA" id="ARBA00022824"/>
    </source>
</evidence>
<organism evidence="11 12">
    <name type="scientific">Brettanomyces naardenensis</name>
    <name type="common">Yeast</name>
    <dbReference type="NCBI Taxonomy" id="13370"/>
    <lineage>
        <taxon>Eukaryota</taxon>
        <taxon>Fungi</taxon>
        <taxon>Dikarya</taxon>
        <taxon>Ascomycota</taxon>
        <taxon>Saccharomycotina</taxon>
        <taxon>Pichiomycetes</taxon>
        <taxon>Pichiales</taxon>
        <taxon>Pichiaceae</taxon>
        <taxon>Brettanomyces</taxon>
    </lineage>
</organism>
<feature type="compositionally biased region" description="Polar residues" evidence="10">
    <location>
        <begin position="32"/>
        <end position="64"/>
    </location>
</feature>
<evidence type="ECO:0000256" key="10">
    <source>
        <dbReference type="SAM" id="MobiDB-lite"/>
    </source>
</evidence>
<feature type="region of interest" description="Disordered" evidence="10">
    <location>
        <begin position="1"/>
        <end position="94"/>
    </location>
</feature>
<comment type="similarity">
    <text evidence="1 9">Belongs to the YIF1 family.</text>
</comment>
<feature type="compositionally biased region" description="Low complexity" evidence="10">
    <location>
        <begin position="68"/>
        <end position="84"/>
    </location>
</feature>
<evidence type="ECO:0000313" key="11">
    <source>
        <dbReference type="EMBL" id="VEU20319.1"/>
    </source>
</evidence>
<dbReference type="PANTHER" id="PTHR14083:SF0">
    <property type="entry name" value="YIP1D-INTERACTING FACTOR 1, ISOFORM C"/>
    <property type="match status" value="1"/>
</dbReference>
<feature type="transmembrane region" description="Helical" evidence="9">
    <location>
        <begin position="279"/>
        <end position="302"/>
    </location>
</feature>
<sequence length="344" mass="38521">MYNPYAQRPPKDSQPIGSNGSNGSSAAGSFIPSGSFQSQPNAAFSQTQSNVFSRSQQARSNFQPQGGFPSQQSAFPSQQSQQPANGGQPGLNLNSLFADPATQMGLHFSQTAFNASQQYMQQNLKQFVSDENIKYYFKVSNSYVLRKLLLILFPYRNKSWTRQFRATTDAQGNAVEIYATPIDDVNAPDLYIPSMALVSYILFWAVFSGFKGDFHPQLLGYALTRTLAFYILDVLLLKLSFYALAINSKNAKIWDLVSYSGYKFITTLLLMIVKNTFSSYVIVIFFFLLLLFSLGFFLMRSLRYAVLPSGMESGSISSASKRLRTQFLFVYAFILQAAIVWIMA</sequence>
<keyword evidence="4 9" id="KW-0256">Endoplasmic reticulum</keyword>
<protein>
    <recommendedName>
        <fullName evidence="9">Protein YIF1</fullName>
    </recommendedName>
</protein>
<dbReference type="AlphaFoldDB" id="A0A448YHC9"/>
<dbReference type="PANTHER" id="PTHR14083">
    <property type="entry name" value="YIP1 INTERACTING FACTOR HOMOLOG YIF1 PROTEIN"/>
    <property type="match status" value="1"/>
</dbReference>
<dbReference type="GO" id="GO:0006888">
    <property type="term" value="P:endoplasmic reticulum to Golgi vesicle-mediated transport"/>
    <property type="evidence" value="ECO:0007669"/>
    <property type="project" value="UniProtKB-UniRule"/>
</dbReference>
<feature type="transmembrane region" description="Helical" evidence="9">
    <location>
        <begin position="253"/>
        <end position="273"/>
    </location>
</feature>
<dbReference type="GO" id="GO:0000139">
    <property type="term" value="C:Golgi membrane"/>
    <property type="evidence" value="ECO:0007669"/>
    <property type="project" value="UniProtKB-SubCell"/>
</dbReference>
<gene>
    <name evidence="11" type="ORF">BRENAR_LOCUS1054</name>
</gene>
<feature type="transmembrane region" description="Helical" evidence="9">
    <location>
        <begin position="323"/>
        <end position="343"/>
    </location>
</feature>
<evidence type="ECO:0000256" key="2">
    <source>
        <dbReference type="ARBA" id="ARBA00022448"/>
    </source>
</evidence>
<keyword evidence="3 9" id="KW-0812">Transmembrane</keyword>
<evidence type="ECO:0000256" key="1">
    <source>
        <dbReference type="ARBA" id="ARBA00009727"/>
    </source>
</evidence>
<dbReference type="InterPro" id="IPR005578">
    <property type="entry name" value="Yif1_fam"/>
</dbReference>
<feature type="compositionally biased region" description="Low complexity" evidence="10">
    <location>
        <begin position="17"/>
        <end position="29"/>
    </location>
</feature>
<feature type="transmembrane region" description="Helical" evidence="9">
    <location>
        <begin position="190"/>
        <end position="207"/>
    </location>
</feature>
<keyword evidence="12" id="KW-1185">Reference proteome</keyword>
<dbReference type="FunCoup" id="A0A448YHC9">
    <property type="interactions" value="516"/>
</dbReference>
<evidence type="ECO:0000256" key="5">
    <source>
        <dbReference type="ARBA" id="ARBA00022927"/>
    </source>
</evidence>
<comment type="subcellular location">
    <subcellularLocation>
        <location evidence="9">Endoplasmic reticulum membrane</location>
        <topology evidence="9">Multi-pass membrane protein</topology>
    </subcellularLocation>
    <subcellularLocation>
        <location evidence="9">Golgi apparatus membrane</location>
        <topology evidence="9">Multi-pass membrane protein</topology>
    </subcellularLocation>
</comment>
<evidence type="ECO:0000313" key="12">
    <source>
        <dbReference type="Proteomes" id="UP000290900"/>
    </source>
</evidence>
<evidence type="ECO:0000256" key="8">
    <source>
        <dbReference type="ARBA" id="ARBA00023136"/>
    </source>
</evidence>
<reference evidence="11 12" key="1">
    <citation type="submission" date="2018-12" db="EMBL/GenBank/DDBJ databases">
        <authorList>
            <person name="Tiukova I."/>
            <person name="Dainat J."/>
        </authorList>
    </citation>
    <scope>NUCLEOTIDE SEQUENCE [LARGE SCALE GENOMIC DNA]</scope>
</reference>
<dbReference type="STRING" id="13370.A0A448YHC9"/>
<feature type="transmembrane region" description="Helical" evidence="9">
    <location>
        <begin position="227"/>
        <end position="246"/>
    </location>
</feature>
<keyword evidence="2 9" id="KW-0813">Transport</keyword>
<proteinExistence type="inferred from homology"/>
<evidence type="ECO:0000256" key="6">
    <source>
        <dbReference type="ARBA" id="ARBA00022989"/>
    </source>
</evidence>
<dbReference type="GO" id="GO:0005789">
    <property type="term" value="C:endoplasmic reticulum membrane"/>
    <property type="evidence" value="ECO:0007669"/>
    <property type="project" value="UniProtKB-SubCell"/>
</dbReference>
<dbReference type="OrthoDB" id="337750at2759"/>
<dbReference type="Pfam" id="PF03878">
    <property type="entry name" value="YIF1"/>
    <property type="match status" value="1"/>
</dbReference>
<name>A0A448YHC9_BRENA</name>
<dbReference type="GO" id="GO:0005793">
    <property type="term" value="C:endoplasmic reticulum-Golgi intermediate compartment"/>
    <property type="evidence" value="ECO:0007669"/>
    <property type="project" value="UniProtKB-UniRule"/>
</dbReference>
<evidence type="ECO:0000256" key="7">
    <source>
        <dbReference type="ARBA" id="ARBA00023034"/>
    </source>
</evidence>
<comment type="function">
    <text evidence="9">Has a role in transport between endoplasmic reticulum and Golgi.</text>
</comment>
<evidence type="ECO:0000256" key="9">
    <source>
        <dbReference type="RuleBase" id="RU368073"/>
    </source>
</evidence>
<dbReference type="InParanoid" id="A0A448YHC9"/>
<evidence type="ECO:0000256" key="3">
    <source>
        <dbReference type="ARBA" id="ARBA00022692"/>
    </source>
</evidence>
<accession>A0A448YHC9</accession>
<dbReference type="Proteomes" id="UP000290900">
    <property type="component" value="Unassembled WGS sequence"/>
</dbReference>